<evidence type="ECO:0000259" key="1">
    <source>
        <dbReference type="Pfam" id="PF04734"/>
    </source>
</evidence>
<dbReference type="RefSeq" id="WP_204822656.1">
    <property type="nucleotide sequence ID" value="NZ_JANHOF010000002.1"/>
</dbReference>
<accession>A0ABV6JBJ0</accession>
<proteinExistence type="predicted"/>
<keyword evidence="3" id="KW-1185">Reference proteome</keyword>
<name>A0ABV6JBJ0_9BACL</name>
<evidence type="ECO:0000313" key="2">
    <source>
        <dbReference type="EMBL" id="MFC0393161.1"/>
    </source>
</evidence>
<evidence type="ECO:0000313" key="3">
    <source>
        <dbReference type="Proteomes" id="UP001589818"/>
    </source>
</evidence>
<dbReference type="EMBL" id="JBHLVF010000031">
    <property type="protein sequence ID" value="MFC0393161.1"/>
    <property type="molecule type" value="Genomic_DNA"/>
</dbReference>
<comment type="caution">
    <text evidence="2">The sequence shown here is derived from an EMBL/GenBank/DDBJ whole genome shotgun (WGS) entry which is preliminary data.</text>
</comment>
<gene>
    <name evidence="2" type="ORF">ACFFJ8_17495</name>
</gene>
<reference evidence="2 3" key="1">
    <citation type="submission" date="2024-09" db="EMBL/GenBank/DDBJ databases">
        <authorList>
            <person name="Sun Q."/>
            <person name="Mori K."/>
        </authorList>
    </citation>
    <scope>NUCLEOTIDE SEQUENCE [LARGE SCALE GENOMIC DNA]</scope>
    <source>
        <strain evidence="2 3">CCM 4839</strain>
    </source>
</reference>
<feature type="domain" description="Neutral/alkaline non-lysosomal ceramidase N-terminal" evidence="1">
    <location>
        <begin position="4"/>
        <end position="225"/>
    </location>
</feature>
<sequence>MKLMLGTAKLDITPPFSVPLAGFSDRRDVYEEVARPLYVRVWLFEQQASDGRQKRQALVVQADLITWGSRHVDVLKSSIQAQWGIAPEHVFFHASHTHGGPQTTDEFSPLVGVMSAEYIPFLERAVEQAIAAAHANLEAVTLEKGTGICEGIGINRRRIAHGTVEFAPNPEGASDDEVTVIRCLTEDGRMKGLLFHFTCHPTTTGANRVTSEFCGATMELLDREWGEGVSCFLQGFCGDIRPALSKDGAFYRGDEEDIARSGALLAEAVQSILNSPMTRLEPAIIEGWVAQVELPFRPLPFGGYGTEEGELVDAWKAMLLADSLPHKDSAALKVQLLKLADGLSFLGMNGEMVVEYGLWVKRMAAGKILPLGYSNGMIGYVPTAAQIEEGGYESVSSGYVFGYPAPFASDVESRIKGVLHGMILHA</sequence>
<dbReference type="Proteomes" id="UP001589818">
    <property type="component" value="Unassembled WGS sequence"/>
</dbReference>
<organism evidence="2 3">
    <name type="scientific">Paenibacillus mendelii</name>
    <dbReference type="NCBI Taxonomy" id="206163"/>
    <lineage>
        <taxon>Bacteria</taxon>
        <taxon>Bacillati</taxon>
        <taxon>Bacillota</taxon>
        <taxon>Bacilli</taxon>
        <taxon>Bacillales</taxon>
        <taxon>Paenibacillaceae</taxon>
        <taxon>Paenibacillus</taxon>
    </lineage>
</organism>
<dbReference type="Pfam" id="PF04734">
    <property type="entry name" value="Ceramidase_alk"/>
    <property type="match status" value="1"/>
</dbReference>
<protein>
    <submittedName>
        <fullName evidence="2">Neutral/alkaline non-lysosomal ceramidase N-terminal domain-containing protein</fullName>
    </submittedName>
</protein>
<dbReference type="InterPro" id="IPR031329">
    <property type="entry name" value="NEUT/ALK_ceramidase_N"/>
</dbReference>